<sequence>MHVGSRGVPKHQLASRTVETDSSSRAPPSQVEANSGRHTPPSLVAQLQQDLKASVNERGLDAAHILELLAEKKQLQKQLAEQKEQLAATMRSREAVFARENHLRGRFQDLVMAYNDLEDYSNVLHEEVHQLYYQLHPDDAPRAAEAEGGVVLADGGEPNADSEEEVASVFAPGGNSPGGSDVSEIDTDAED</sequence>
<dbReference type="InParanoid" id="A0A1D6MXL0"/>
<feature type="compositionally biased region" description="Polar residues" evidence="2">
    <location>
        <begin position="14"/>
        <end position="37"/>
    </location>
</feature>
<accession>A0A1D6MXL0</accession>
<dbReference type="EMBL" id="CM007649">
    <property type="protein sequence ID" value="ONM33462.1"/>
    <property type="molecule type" value="Genomic_DNA"/>
</dbReference>
<organism evidence="3">
    <name type="scientific">Zea mays</name>
    <name type="common">Maize</name>
    <dbReference type="NCBI Taxonomy" id="4577"/>
    <lineage>
        <taxon>Eukaryota</taxon>
        <taxon>Viridiplantae</taxon>
        <taxon>Streptophyta</taxon>
        <taxon>Embryophyta</taxon>
        <taxon>Tracheophyta</taxon>
        <taxon>Spermatophyta</taxon>
        <taxon>Magnoliopsida</taxon>
        <taxon>Liliopsida</taxon>
        <taxon>Poales</taxon>
        <taxon>Poaceae</taxon>
        <taxon>PACMAD clade</taxon>
        <taxon>Panicoideae</taxon>
        <taxon>Andropogonodae</taxon>
        <taxon>Andropogoneae</taxon>
        <taxon>Tripsacinae</taxon>
        <taxon>Zea</taxon>
    </lineage>
</organism>
<name>A0A1D6MXL0_MAIZE</name>
<reference evidence="3" key="1">
    <citation type="submission" date="2015-12" db="EMBL/GenBank/DDBJ databases">
        <title>Update maize B73 reference genome by single molecule sequencing technologies.</title>
        <authorList>
            <consortium name="Maize Genome Sequencing Project"/>
            <person name="Ware D."/>
        </authorList>
    </citation>
    <scope>NUCLEOTIDE SEQUENCE [LARGE SCALE GENOMIC DNA]</scope>
    <source>
        <tissue evidence="3">Seedling</tissue>
    </source>
</reference>
<evidence type="ECO:0000313" key="3">
    <source>
        <dbReference type="EMBL" id="ONM33462.1"/>
    </source>
</evidence>
<feature type="coiled-coil region" evidence="1">
    <location>
        <begin position="65"/>
        <end position="92"/>
    </location>
</feature>
<keyword evidence="1" id="KW-0175">Coiled coil</keyword>
<evidence type="ECO:0000256" key="1">
    <source>
        <dbReference type="SAM" id="Coils"/>
    </source>
</evidence>
<evidence type="ECO:0000256" key="2">
    <source>
        <dbReference type="SAM" id="MobiDB-lite"/>
    </source>
</evidence>
<protein>
    <submittedName>
        <fullName evidence="3">Uncharacterized protein</fullName>
    </submittedName>
</protein>
<dbReference type="AlphaFoldDB" id="A0A1D6MXL0"/>
<feature type="region of interest" description="Disordered" evidence="2">
    <location>
        <begin position="1"/>
        <end position="42"/>
    </location>
</feature>
<feature type="region of interest" description="Disordered" evidence="2">
    <location>
        <begin position="144"/>
        <end position="191"/>
    </location>
</feature>
<proteinExistence type="predicted"/>
<dbReference type="SMR" id="A0A1D6MXL0"/>
<gene>
    <name evidence="3" type="ORF">ZEAMMB73_Zm00001d041677</name>
</gene>